<proteinExistence type="predicted"/>
<evidence type="ECO:0000259" key="1">
    <source>
        <dbReference type="Pfam" id="PF13023"/>
    </source>
</evidence>
<accession>A0A955L157</accession>
<dbReference type="AlphaFoldDB" id="A0A955L157"/>
<organism evidence="2 3">
    <name type="scientific">Candidatus Dojkabacteria bacterium</name>
    <dbReference type="NCBI Taxonomy" id="2099670"/>
    <lineage>
        <taxon>Bacteria</taxon>
        <taxon>Candidatus Dojkabacteria</taxon>
    </lineage>
</organism>
<dbReference type="EMBL" id="JAGQLL010000044">
    <property type="protein sequence ID" value="MCA9380266.1"/>
    <property type="molecule type" value="Genomic_DNA"/>
</dbReference>
<dbReference type="Gene3D" id="1.10.3210.10">
    <property type="entry name" value="Hypothetical protein af1432"/>
    <property type="match status" value="1"/>
</dbReference>
<dbReference type="Proteomes" id="UP000745577">
    <property type="component" value="Unassembled WGS sequence"/>
</dbReference>
<reference evidence="2" key="2">
    <citation type="journal article" date="2021" name="Microbiome">
        <title>Successional dynamics and alternative stable states in a saline activated sludge microbial community over 9 years.</title>
        <authorList>
            <person name="Wang Y."/>
            <person name="Ye J."/>
            <person name="Ju F."/>
            <person name="Liu L."/>
            <person name="Boyd J.A."/>
            <person name="Deng Y."/>
            <person name="Parks D.H."/>
            <person name="Jiang X."/>
            <person name="Yin X."/>
            <person name="Woodcroft B.J."/>
            <person name="Tyson G.W."/>
            <person name="Hugenholtz P."/>
            <person name="Polz M.F."/>
            <person name="Zhang T."/>
        </authorList>
    </citation>
    <scope>NUCLEOTIDE SEQUENCE</scope>
    <source>
        <strain evidence="2">HKST-UBA15</strain>
    </source>
</reference>
<sequence>MSRLTKQEPSSTNIKQSFGKILHKDYYFAARLISEFLTLESELRKVRYLSPFAKALSIADQVTGVMLIGNALSEIVMKNDKNFNKAQVIEMLLWHDAPETRTGDISRDQKRYVTIDEDKARKHMFGTFSWGEEIIDLIEKFEEGTDQLEFKIAKDADALYVVYTIKSLLDQGVIINHPDDRISKTLKRLLTEEGVALGKEMAVKNSEEIAQLLWEYSLNDKNNSELTKSLPEESLATKMVIAWCLSELKSETSKVKRAKLIENLLHFGIDESIDNALLEDINKLYELLDLKRDTLKSPIDHFDRQLEGITKSLVILESQNLATAIKETDLYDWWNIMMEYANVEADGRIIFA</sequence>
<protein>
    <submittedName>
        <fullName evidence="2">HD domain-containing protein</fullName>
    </submittedName>
</protein>
<evidence type="ECO:0000313" key="3">
    <source>
        <dbReference type="Proteomes" id="UP000745577"/>
    </source>
</evidence>
<evidence type="ECO:0000313" key="2">
    <source>
        <dbReference type="EMBL" id="MCA9380266.1"/>
    </source>
</evidence>
<dbReference type="Pfam" id="PF13023">
    <property type="entry name" value="HD_3"/>
    <property type="match status" value="1"/>
</dbReference>
<name>A0A955L157_9BACT</name>
<dbReference type="SUPFAM" id="SSF109604">
    <property type="entry name" value="HD-domain/PDEase-like"/>
    <property type="match status" value="1"/>
</dbReference>
<dbReference type="InterPro" id="IPR006674">
    <property type="entry name" value="HD_domain"/>
</dbReference>
<feature type="domain" description="HD" evidence="1">
    <location>
        <begin position="72"/>
        <end position="162"/>
    </location>
</feature>
<reference evidence="2" key="1">
    <citation type="submission" date="2020-04" db="EMBL/GenBank/DDBJ databases">
        <authorList>
            <person name="Zhang T."/>
        </authorList>
    </citation>
    <scope>NUCLEOTIDE SEQUENCE</scope>
    <source>
        <strain evidence="2">HKST-UBA15</strain>
    </source>
</reference>
<gene>
    <name evidence="2" type="ORF">KC675_03765</name>
</gene>
<comment type="caution">
    <text evidence="2">The sequence shown here is derived from an EMBL/GenBank/DDBJ whole genome shotgun (WGS) entry which is preliminary data.</text>
</comment>